<evidence type="ECO:0000313" key="2">
    <source>
        <dbReference type="EMBL" id="THD09404.1"/>
    </source>
</evidence>
<dbReference type="InterPro" id="IPR009061">
    <property type="entry name" value="DNA-bd_dom_put_sf"/>
</dbReference>
<name>A0A4S3KMT2_9GAMM</name>
<dbReference type="Proteomes" id="UP000307749">
    <property type="component" value="Unassembled WGS sequence"/>
</dbReference>
<sequence>MIERHYSVADLCEQLGIGRTTLWRMVRDGRIQPPRRLSAARVAWPQSEVDAYLANCQRSRAGGAT</sequence>
<evidence type="ECO:0000313" key="3">
    <source>
        <dbReference type="Proteomes" id="UP000307749"/>
    </source>
</evidence>
<dbReference type="SUPFAM" id="SSF46955">
    <property type="entry name" value="Putative DNA-binding domain"/>
    <property type="match status" value="1"/>
</dbReference>
<dbReference type="Pfam" id="PF12728">
    <property type="entry name" value="HTH_17"/>
    <property type="match status" value="1"/>
</dbReference>
<protein>
    <recommendedName>
        <fullName evidence="1">Helix-turn-helix domain-containing protein</fullName>
    </recommendedName>
</protein>
<comment type="caution">
    <text evidence="2">The sequence shown here is derived from an EMBL/GenBank/DDBJ whole genome shotgun (WGS) entry which is preliminary data.</text>
</comment>
<keyword evidence="3" id="KW-1185">Reference proteome</keyword>
<gene>
    <name evidence="2" type="ORF">B1806_11050</name>
</gene>
<dbReference type="STRING" id="993689.GCA_002077135_00621"/>
<dbReference type="Gene3D" id="1.10.238.160">
    <property type="match status" value="1"/>
</dbReference>
<reference evidence="2 3" key="1">
    <citation type="submission" date="2017-02" db="EMBL/GenBank/DDBJ databases">
        <title>Whole genome sequencing of Metallibacterium scheffleri DSM 24874 (T).</title>
        <authorList>
            <person name="Kumar S."/>
            <person name="Patil P."/>
            <person name="Patil P.B."/>
        </authorList>
    </citation>
    <scope>NUCLEOTIDE SEQUENCE [LARGE SCALE GENOMIC DNA]</scope>
    <source>
        <strain evidence="2 3">DSM 24874</strain>
    </source>
</reference>
<dbReference type="EMBL" id="MWQO01000039">
    <property type="protein sequence ID" value="THD09404.1"/>
    <property type="molecule type" value="Genomic_DNA"/>
</dbReference>
<dbReference type="AlphaFoldDB" id="A0A4S3KMT2"/>
<accession>A0A4S3KMT2</accession>
<organism evidence="2 3">
    <name type="scientific">Metallibacterium scheffleri</name>
    <dbReference type="NCBI Taxonomy" id="993689"/>
    <lineage>
        <taxon>Bacteria</taxon>
        <taxon>Pseudomonadati</taxon>
        <taxon>Pseudomonadota</taxon>
        <taxon>Gammaproteobacteria</taxon>
        <taxon>Lysobacterales</taxon>
        <taxon>Rhodanobacteraceae</taxon>
        <taxon>Metallibacterium</taxon>
    </lineage>
</organism>
<proteinExistence type="predicted"/>
<dbReference type="InterPro" id="IPR041657">
    <property type="entry name" value="HTH_17"/>
</dbReference>
<dbReference type="RefSeq" id="WP_081126033.1">
    <property type="nucleotide sequence ID" value="NZ_LDOS01000001.1"/>
</dbReference>
<dbReference type="OrthoDB" id="8455288at2"/>
<evidence type="ECO:0000259" key="1">
    <source>
        <dbReference type="Pfam" id="PF12728"/>
    </source>
</evidence>
<feature type="domain" description="Helix-turn-helix" evidence="1">
    <location>
        <begin position="6"/>
        <end position="56"/>
    </location>
</feature>